<evidence type="ECO:0000256" key="13">
    <source>
        <dbReference type="ARBA" id="ARBA00047880"/>
    </source>
</evidence>
<dbReference type="NCBIfam" id="NF004160">
    <property type="entry name" value="PRK05627.1-3"/>
    <property type="match status" value="1"/>
</dbReference>
<keyword evidence="10 15" id="KW-0274">FAD</keyword>
<dbReference type="GO" id="GO:0006747">
    <property type="term" value="P:FAD biosynthetic process"/>
    <property type="evidence" value="ECO:0007669"/>
    <property type="project" value="UniProtKB-UniRule"/>
</dbReference>
<keyword evidence="6 15" id="KW-0808">Transferase</keyword>
<dbReference type="Proteomes" id="UP000293520">
    <property type="component" value="Unassembled WGS sequence"/>
</dbReference>
<dbReference type="GO" id="GO:0008531">
    <property type="term" value="F:riboflavin kinase activity"/>
    <property type="evidence" value="ECO:0007669"/>
    <property type="project" value="UniProtKB-UniRule"/>
</dbReference>
<evidence type="ECO:0000256" key="14">
    <source>
        <dbReference type="ARBA" id="ARBA00049494"/>
    </source>
</evidence>
<dbReference type="EC" id="2.7.7.2" evidence="15"/>
<comment type="pathway">
    <text evidence="3 15">Cofactor biosynthesis; FMN biosynthesis; FMN from riboflavin (ATP route): step 1/1.</text>
</comment>
<comment type="caution">
    <text evidence="17">The sequence shown here is derived from an EMBL/GenBank/DDBJ whole genome shotgun (WGS) entry which is preliminary data.</text>
</comment>
<dbReference type="GO" id="GO:0009231">
    <property type="term" value="P:riboflavin biosynthetic process"/>
    <property type="evidence" value="ECO:0007669"/>
    <property type="project" value="InterPro"/>
</dbReference>
<dbReference type="PANTHER" id="PTHR22749">
    <property type="entry name" value="RIBOFLAVIN KINASE/FMN ADENYLYLTRANSFERASE"/>
    <property type="match status" value="1"/>
</dbReference>
<dbReference type="EC" id="2.7.1.26" evidence="15"/>
<dbReference type="SUPFAM" id="SSF52374">
    <property type="entry name" value="Nucleotidylyl transferase"/>
    <property type="match status" value="1"/>
</dbReference>
<evidence type="ECO:0000256" key="10">
    <source>
        <dbReference type="ARBA" id="ARBA00022827"/>
    </source>
</evidence>
<dbReference type="Gene3D" id="3.40.50.620">
    <property type="entry name" value="HUPs"/>
    <property type="match status" value="1"/>
</dbReference>
<keyword evidence="18" id="KW-1185">Reference proteome</keyword>
<dbReference type="UniPathway" id="UPA00276">
    <property type="reaction ID" value="UER00406"/>
</dbReference>
<keyword evidence="12" id="KW-0511">Multifunctional enzyme</keyword>
<dbReference type="InterPro" id="IPR023468">
    <property type="entry name" value="Riboflavin_kinase"/>
</dbReference>
<dbReference type="InterPro" id="IPR023465">
    <property type="entry name" value="Riboflavin_kinase_dom_sf"/>
</dbReference>
<evidence type="ECO:0000256" key="7">
    <source>
        <dbReference type="ARBA" id="ARBA00022695"/>
    </source>
</evidence>
<dbReference type="PANTHER" id="PTHR22749:SF6">
    <property type="entry name" value="RIBOFLAVIN KINASE"/>
    <property type="match status" value="1"/>
</dbReference>
<dbReference type="EMBL" id="SISK01000004">
    <property type="protein sequence ID" value="TBN41079.1"/>
    <property type="molecule type" value="Genomic_DNA"/>
</dbReference>
<evidence type="ECO:0000256" key="5">
    <source>
        <dbReference type="ARBA" id="ARBA00022643"/>
    </source>
</evidence>
<dbReference type="InterPro" id="IPR015864">
    <property type="entry name" value="FAD_synthase"/>
</dbReference>
<dbReference type="SMART" id="SM00904">
    <property type="entry name" value="Flavokinase"/>
    <property type="match status" value="1"/>
</dbReference>
<evidence type="ECO:0000256" key="2">
    <source>
        <dbReference type="ARBA" id="ARBA00004726"/>
    </source>
</evidence>
<sequence>MQIHRDWTGLPAGARGASVAMGNFDGVHLGHRAVIEAARQAASAPLGAPLGVVTFEPHPRQFFAPDAPPFRLMNAESRANRLARLGVQHLFELPFGPVLAGLSPEAFAREVLVAGLAVCHVTVGADFVFGKHRAGHVATLHDLGQQLGFGVTTVPLLGAEGHSFSSTAIRRALTEGRPREAERMLGHLHRIEGEVVHGDKRGRQFGWPTANMRMDDLHLPRLGVYAVVVDVLTGPDRLSCQGVASLGVRPMFGRNAPNLEVHLFDFDGDLYGQHLSVGLVEFLRDEARFDSVQVLIDQIAADAEQARAVLAGA</sequence>
<evidence type="ECO:0000256" key="9">
    <source>
        <dbReference type="ARBA" id="ARBA00022777"/>
    </source>
</evidence>
<keyword evidence="11 15" id="KW-0067">ATP-binding</keyword>
<name>A0A4Q9G0Y3_9RHOB</name>
<dbReference type="InterPro" id="IPR015865">
    <property type="entry name" value="Riboflavin_kinase_bac/euk"/>
</dbReference>
<keyword evidence="9 15" id="KW-0418">Kinase</keyword>
<dbReference type="InterPro" id="IPR002606">
    <property type="entry name" value="Riboflavin_kinase_bac"/>
</dbReference>
<dbReference type="PIRSF" id="PIRSF004491">
    <property type="entry name" value="FAD_Synth"/>
    <property type="match status" value="1"/>
</dbReference>
<evidence type="ECO:0000313" key="18">
    <source>
        <dbReference type="Proteomes" id="UP000293520"/>
    </source>
</evidence>
<proteinExistence type="inferred from homology"/>
<organism evidence="17 18">
    <name type="scientific">Paracoccus subflavus</name>
    <dbReference type="NCBI Taxonomy" id="2528244"/>
    <lineage>
        <taxon>Bacteria</taxon>
        <taxon>Pseudomonadati</taxon>
        <taxon>Pseudomonadota</taxon>
        <taxon>Alphaproteobacteria</taxon>
        <taxon>Rhodobacterales</taxon>
        <taxon>Paracoccaceae</taxon>
        <taxon>Paracoccus</taxon>
    </lineage>
</organism>
<dbReference type="Pfam" id="PF01687">
    <property type="entry name" value="Flavokinase"/>
    <property type="match status" value="1"/>
</dbReference>
<comment type="pathway">
    <text evidence="2 15">Cofactor biosynthesis; FAD biosynthesis; FAD from FMN: step 1/1.</text>
</comment>
<dbReference type="AlphaFoldDB" id="A0A4Q9G0Y3"/>
<keyword evidence="5 15" id="KW-0288">FMN</keyword>
<keyword evidence="8 15" id="KW-0547">Nucleotide-binding</keyword>
<comment type="catalytic activity">
    <reaction evidence="14 15">
        <text>FMN + ATP + H(+) = FAD + diphosphate</text>
        <dbReference type="Rhea" id="RHEA:17237"/>
        <dbReference type="ChEBI" id="CHEBI:15378"/>
        <dbReference type="ChEBI" id="CHEBI:30616"/>
        <dbReference type="ChEBI" id="CHEBI:33019"/>
        <dbReference type="ChEBI" id="CHEBI:57692"/>
        <dbReference type="ChEBI" id="CHEBI:58210"/>
        <dbReference type="EC" id="2.7.7.2"/>
    </reaction>
</comment>
<evidence type="ECO:0000313" key="17">
    <source>
        <dbReference type="EMBL" id="TBN41079.1"/>
    </source>
</evidence>
<evidence type="ECO:0000256" key="1">
    <source>
        <dbReference type="ARBA" id="ARBA00002121"/>
    </source>
</evidence>
<dbReference type="SUPFAM" id="SSF82114">
    <property type="entry name" value="Riboflavin kinase-like"/>
    <property type="match status" value="1"/>
</dbReference>
<dbReference type="NCBIfam" id="TIGR00083">
    <property type="entry name" value="ribF"/>
    <property type="match status" value="1"/>
</dbReference>
<dbReference type="GO" id="GO:0009398">
    <property type="term" value="P:FMN biosynthetic process"/>
    <property type="evidence" value="ECO:0007669"/>
    <property type="project" value="UniProtKB-UniRule"/>
</dbReference>
<dbReference type="FunFam" id="3.40.50.620:FF:000021">
    <property type="entry name" value="Riboflavin biosynthesis protein"/>
    <property type="match status" value="1"/>
</dbReference>
<dbReference type="OrthoDB" id="9803667at2"/>
<evidence type="ECO:0000256" key="11">
    <source>
        <dbReference type="ARBA" id="ARBA00022840"/>
    </source>
</evidence>
<evidence type="ECO:0000256" key="6">
    <source>
        <dbReference type="ARBA" id="ARBA00022679"/>
    </source>
</evidence>
<feature type="domain" description="Riboflavin kinase" evidence="16">
    <location>
        <begin position="184"/>
        <end position="311"/>
    </location>
</feature>
<dbReference type="GO" id="GO:0003919">
    <property type="term" value="F:FMN adenylyltransferase activity"/>
    <property type="evidence" value="ECO:0007669"/>
    <property type="project" value="UniProtKB-UniRule"/>
</dbReference>
<evidence type="ECO:0000256" key="15">
    <source>
        <dbReference type="PIRNR" id="PIRNR004491"/>
    </source>
</evidence>
<dbReference type="Gene3D" id="2.40.30.30">
    <property type="entry name" value="Riboflavin kinase-like"/>
    <property type="match status" value="1"/>
</dbReference>
<reference evidence="17 18" key="1">
    <citation type="submission" date="2019-02" db="EMBL/GenBank/DDBJ databases">
        <title>Paracoccus subflavus sp. nov., isolated from marine sediment of the Pacific Ocean.</title>
        <authorList>
            <person name="Zhang G."/>
        </authorList>
    </citation>
    <scope>NUCLEOTIDE SEQUENCE [LARGE SCALE GENOMIC DNA]</scope>
    <source>
        <strain evidence="17 18">GY0581</strain>
    </source>
</reference>
<keyword evidence="4 15" id="KW-0285">Flavoprotein</keyword>
<accession>A0A4Q9G0Y3</accession>
<dbReference type="InterPro" id="IPR014729">
    <property type="entry name" value="Rossmann-like_a/b/a_fold"/>
</dbReference>
<dbReference type="UniPathway" id="UPA00277">
    <property type="reaction ID" value="UER00407"/>
</dbReference>
<evidence type="ECO:0000256" key="12">
    <source>
        <dbReference type="ARBA" id="ARBA00023268"/>
    </source>
</evidence>
<evidence type="ECO:0000256" key="3">
    <source>
        <dbReference type="ARBA" id="ARBA00005201"/>
    </source>
</evidence>
<gene>
    <name evidence="17" type="ORF">EYE42_06765</name>
</gene>
<keyword evidence="7 15" id="KW-0548">Nucleotidyltransferase</keyword>
<protein>
    <recommendedName>
        <fullName evidence="15">Riboflavin biosynthesis protein</fullName>
    </recommendedName>
    <domain>
        <recommendedName>
            <fullName evidence="15">Riboflavin kinase</fullName>
            <ecNumber evidence="15">2.7.1.26</ecNumber>
        </recommendedName>
        <alternativeName>
            <fullName evidence="15">Flavokinase</fullName>
        </alternativeName>
    </domain>
    <domain>
        <recommendedName>
            <fullName evidence="15">FMN adenylyltransferase</fullName>
            <ecNumber evidence="15">2.7.7.2</ecNumber>
        </recommendedName>
        <alternativeName>
            <fullName evidence="15">FAD pyrophosphorylase</fullName>
        </alternativeName>
        <alternativeName>
            <fullName evidence="15">FAD synthase</fullName>
        </alternativeName>
    </domain>
</protein>
<dbReference type="CDD" id="cd02064">
    <property type="entry name" value="FAD_synthetase_N"/>
    <property type="match status" value="1"/>
</dbReference>
<dbReference type="RefSeq" id="WP_130990560.1">
    <property type="nucleotide sequence ID" value="NZ_SISK01000004.1"/>
</dbReference>
<dbReference type="GO" id="GO:0005524">
    <property type="term" value="F:ATP binding"/>
    <property type="evidence" value="ECO:0007669"/>
    <property type="project" value="UniProtKB-UniRule"/>
</dbReference>
<comment type="similarity">
    <text evidence="15">Belongs to the ribF family.</text>
</comment>
<comment type="catalytic activity">
    <reaction evidence="13 15">
        <text>riboflavin + ATP = FMN + ADP + H(+)</text>
        <dbReference type="Rhea" id="RHEA:14357"/>
        <dbReference type="ChEBI" id="CHEBI:15378"/>
        <dbReference type="ChEBI" id="CHEBI:30616"/>
        <dbReference type="ChEBI" id="CHEBI:57986"/>
        <dbReference type="ChEBI" id="CHEBI:58210"/>
        <dbReference type="ChEBI" id="CHEBI:456216"/>
        <dbReference type="EC" id="2.7.1.26"/>
    </reaction>
</comment>
<evidence type="ECO:0000256" key="8">
    <source>
        <dbReference type="ARBA" id="ARBA00022741"/>
    </source>
</evidence>
<comment type="function">
    <text evidence="1">Catalyzes the phosphorylation of riboflavin to FMN followed by the adenylation of FMN to FAD.</text>
</comment>
<dbReference type="Pfam" id="PF06574">
    <property type="entry name" value="FAD_syn"/>
    <property type="match status" value="1"/>
</dbReference>
<evidence type="ECO:0000259" key="16">
    <source>
        <dbReference type="SMART" id="SM00904"/>
    </source>
</evidence>
<evidence type="ECO:0000256" key="4">
    <source>
        <dbReference type="ARBA" id="ARBA00022630"/>
    </source>
</evidence>